<dbReference type="GO" id="GO:0019284">
    <property type="term" value="P:L-methionine salvage from S-adenosylmethionine"/>
    <property type="evidence" value="ECO:0007669"/>
    <property type="project" value="TreeGrafter"/>
</dbReference>
<feature type="domain" description="Nucleoside phosphorylase" evidence="1">
    <location>
        <begin position="42"/>
        <end position="202"/>
    </location>
</feature>
<name>Q2RYC9_RHORT</name>
<protein>
    <submittedName>
        <fullName evidence="2">Purine and other phosphorylases, family 1</fullName>
        <ecNumber evidence="2">3.2.2.9</ecNumber>
    </submittedName>
</protein>
<dbReference type="NCBIfam" id="TIGR03468">
    <property type="entry name" value="HpnG"/>
    <property type="match status" value="1"/>
</dbReference>
<dbReference type="EnsemblBacteria" id="ABC20866">
    <property type="protein sequence ID" value="ABC20866"/>
    <property type="gene ID" value="Rru_A0061"/>
</dbReference>
<dbReference type="PANTHER" id="PTHR46832:SF1">
    <property type="entry name" value="5'-METHYLTHIOADENOSINE_S-ADENOSYLHOMOCYSTEINE NUCLEOSIDASE"/>
    <property type="match status" value="1"/>
</dbReference>
<dbReference type="SUPFAM" id="SSF53167">
    <property type="entry name" value="Purine and uridine phosphorylases"/>
    <property type="match status" value="1"/>
</dbReference>
<dbReference type="AlphaFoldDB" id="Q2RYC9"/>
<dbReference type="CDD" id="cd17768">
    <property type="entry name" value="adenosylhopane_nucleosidase_HpnG-like"/>
    <property type="match status" value="1"/>
</dbReference>
<keyword evidence="2" id="KW-0326">Glycosidase</keyword>
<evidence type="ECO:0000313" key="3">
    <source>
        <dbReference type="Proteomes" id="UP000001929"/>
    </source>
</evidence>
<evidence type="ECO:0000313" key="2">
    <source>
        <dbReference type="EMBL" id="ABC20866.1"/>
    </source>
</evidence>
<dbReference type="RefSeq" id="WP_011387822.1">
    <property type="nucleotide sequence ID" value="NC_007643.1"/>
</dbReference>
<dbReference type="PhylomeDB" id="Q2RYC9"/>
<keyword evidence="2" id="KW-0378">Hydrolase</keyword>
<dbReference type="GO" id="GO:0009116">
    <property type="term" value="P:nucleoside metabolic process"/>
    <property type="evidence" value="ECO:0007669"/>
    <property type="project" value="InterPro"/>
</dbReference>
<dbReference type="PANTHER" id="PTHR46832">
    <property type="entry name" value="5'-METHYLTHIOADENOSINE/S-ADENOSYLHOMOCYSTEINE NUCLEOSIDASE"/>
    <property type="match status" value="1"/>
</dbReference>
<dbReference type="STRING" id="269796.Rru_A0061"/>
<dbReference type="InterPro" id="IPR000845">
    <property type="entry name" value="Nucleoside_phosphorylase_d"/>
</dbReference>
<dbReference type="GO" id="GO:0008930">
    <property type="term" value="F:methylthioadenosine nucleosidase activity"/>
    <property type="evidence" value="ECO:0007669"/>
    <property type="project" value="TreeGrafter"/>
</dbReference>
<dbReference type="KEGG" id="rru:Rru_A0061"/>
<dbReference type="InterPro" id="IPR017831">
    <property type="entry name" value="Hopanoid-assoc_phosphoryl_HpnG"/>
</dbReference>
<accession>Q2RYC9</accession>
<dbReference type="GO" id="GO:0008782">
    <property type="term" value="F:adenosylhomocysteine nucleosidase activity"/>
    <property type="evidence" value="ECO:0007669"/>
    <property type="project" value="UniProtKB-EC"/>
</dbReference>
<proteinExistence type="predicted"/>
<dbReference type="Proteomes" id="UP000001929">
    <property type="component" value="Chromosome"/>
</dbReference>
<dbReference type="HOGENOM" id="CLU_031248_4_2_5"/>
<sequence length="242" mass="24968">MTVEQMSSPTVPALRSVGLVTGLALEAALVPAKASPRLIPLCAGPGPAAAARASWRLMERGCSVLVSFGTAGGLDPALPPGTLIIPEEIRLIGDQPPLPVDSTLRRRLLAACERAGLPVHAGPLVGSDLPLLSPAEKARVAQLSGAAAVDMESHRVAEIALDAGLPFLAVRVIADPADRSVPRWAMKGINEKGATVVAPILLALALAPWRLPALITLARSAARARHTLGRVACGPLLDLLGR</sequence>
<dbReference type="Gene3D" id="3.40.50.1580">
    <property type="entry name" value="Nucleoside phosphorylase domain"/>
    <property type="match status" value="1"/>
</dbReference>
<reference evidence="2 3" key="1">
    <citation type="journal article" date="2011" name="Stand. Genomic Sci.">
        <title>Complete genome sequence of Rhodospirillum rubrum type strain (S1).</title>
        <authorList>
            <person name="Munk A.C."/>
            <person name="Copeland A."/>
            <person name="Lucas S."/>
            <person name="Lapidus A."/>
            <person name="Del Rio T.G."/>
            <person name="Barry K."/>
            <person name="Detter J.C."/>
            <person name="Hammon N."/>
            <person name="Israni S."/>
            <person name="Pitluck S."/>
            <person name="Brettin T."/>
            <person name="Bruce D."/>
            <person name="Han C."/>
            <person name="Tapia R."/>
            <person name="Gilna P."/>
            <person name="Schmutz J."/>
            <person name="Larimer F."/>
            <person name="Land M."/>
            <person name="Kyrpides N.C."/>
            <person name="Mavromatis K."/>
            <person name="Richardson P."/>
            <person name="Rohde M."/>
            <person name="Goker M."/>
            <person name="Klenk H.P."/>
            <person name="Zhang Y."/>
            <person name="Roberts G.P."/>
            <person name="Reslewic S."/>
            <person name="Schwartz D.C."/>
        </authorList>
    </citation>
    <scope>NUCLEOTIDE SEQUENCE [LARGE SCALE GENOMIC DNA]</scope>
    <source>
        <strain evidence="3">ATCC 11170 / ATH 1.1.1 / DSM 467 / LMG 4362 / NCIMB 8255 / S1</strain>
    </source>
</reference>
<dbReference type="InterPro" id="IPR035994">
    <property type="entry name" value="Nucleoside_phosphorylase_sf"/>
</dbReference>
<dbReference type="EMBL" id="CP000230">
    <property type="protein sequence ID" value="ABC20866.1"/>
    <property type="molecule type" value="Genomic_DNA"/>
</dbReference>
<dbReference type="EC" id="3.2.2.9" evidence="2"/>
<dbReference type="eggNOG" id="COG0775">
    <property type="taxonomic scope" value="Bacteria"/>
</dbReference>
<gene>
    <name evidence="2" type="ordered locus">Rru_A0061</name>
</gene>
<dbReference type="PATRIC" id="fig|269796.9.peg.114"/>
<dbReference type="Pfam" id="PF01048">
    <property type="entry name" value="PNP_UDP_1"/>
    <property type="match status" value="1"/>
</dbReference>
<dbReference type="GO" id="GO:0005829">
    <property type="term" value="C:cytosol"/>
    <property type="evidence" value="ECO:0007669"/>
    <property type="project" value="TreeGrafter"/>
</dbReference>
<keyword evidence="3" id="KW-1185">Reference proteome</keyword>
<organism evidence="2 3">
    <name type="scientific">Rhodospirillum rubrum (strain ATCC 11170 / ATH 1.1.1 / DSM 467 / LMG 4362 / NCIMB 8255 / S1)</name>
    <dbReference type="NCBI Taxonomy" id="269796"/>
    <lineage>
        <taxon>Bacteria</taxon>
        <taxon>Pseudomonadati</taxon>
        <taxon>Pseudomonadota</taxon>
        <taxon>Alphaproteobacteria</taxon>
        <taxon>Rhodospirillales</taxon>
        <taxon>Rhodospirillaceae</taxon>
        <taxon>Rhodospirillum</taxon>
    </lineage>
</organism>
<evidence type="ECO:0000259" key="1">
    <source>
        <dbReference type="Pfam" id="PF01048"/>
    </source>
</evidence>